<reference evidence="1 2" key="1">
    <citation type="journal article" date="2004" name="Extremophiles">
        <title>Halobacillus locisalis sp. nov., a halophilic bacterium isolated from a marine solar saltern of the Yellow Sea in Korea.</title>
        <authorList>
            <person name="Yoon J.H."/>
            <person name="Kang K.H."/>
            <person name="Oh T.K."/>
            <person name="Park Y.H."/>
        </authorList>
    </citation>
    <scope>NUCLEOTIDE SEQUENCE [LARGE SCALE GENOMIC DNA]</scope>
    <source>
        <strain evidence="1 2">KCTC 3788</strain>
    </source>
</reference>
<dbReference type="RefSeq" id="WP_181472370.1">
    <property type="nucleotide sequence ID" value="NZ_JACEFG010000002.1"/>
</dbReference>
<evidence type="ECO:0000313" key="2">
    <source>
        <dbReference type="Proteomes" id="UP000571017"/>
    </source>
</evidence>
<dbReference type="AlphaFoldDB" id="A0A838CT86"/>
<comment type="caution">
    <text evidence="1">The sequence shown here is derived from an EMBL/GenBank/DDBJ whole genome shotgun (WGS) entry which is preliminary data.</text>
</comment>
<protein>
    <submittedName>
        <fullName evidence="1">Uncharacterized protein</fullName>
    </submittedName>
</protein>
<accession>A0A838CT86</accession>
<evidence type="ECO:0000313" key="1">
    <source>
        <dbReference type="EMBL" id="MBA2175352.1"/>
    </source>
</evidence>
<keyword evidence="2" id="KW-1185">Reference proteome</keyword>
<proteinExistence type="predicted"/>
<dbReference type="Proteomes" id="UP000571017">
    <property type="component" value="Unassembled WGS sequence"/>
</dbReference>
<name>A0A838CT86_9BACI</name>
<organism evidence="1 2">
    <name type="scientific">Halobacillus locisalis</name>
    <dbReference type="NCBI Taxonomy" id="220753"/>
    <lineage>
        <taxon>Bacteria</taxon>
        <taxon>Bacillati</taxon>
        <taxon>Bacillota</taxon>
        <taxon>Bacilli</taxon>
        <taxon>Bacillales</taxon>
        <taxon>Bacillaceae</taxon>
        <taxon>Halobacillus</taxon>
    </lineage>
</organism>
<sequence length="51" mass="6261">MNELPKSVTKTIRYIKYQAPEDKLIQLEKEINQAIRRRRLGKEREVHDRRL</sequence>
<gene>
    <name evidence="1" type="ORF">H0266_10630</name>
</gene>
<dbReference type="EMBL" id="JACEFG010000002">
    <property type="protein sequence ID" value="MBA2175352.1"/>
    <property type="molecule type" value="Genomic_DNA"/>
</dbReference>